<accession>A0AAU7YQK5</accession>
<proteinExistence type="predicted"/>
<name>A0AAU7YQK5_9PHYC</name>
<reference evidence="1" key="1">
    <citation type="submission" date="2024-06" db="EMBL/GenBank/DDBJ databases">
        <title>Evidence of context-dependent and transient costs of resisting viral infection in isolates of the marine microalga Micromonas sp. (class Mamiellophyceae).</title>
        <authorList>
            <person name="Bedi de Silva A."/>
            <person name="Schvarcz C.R."/>
            <person name="Steward G.R."/>
            <person name="Edwards K.F."/>
        </authorList>
    </citation>
    <scope>NUCLEOTIDE SEQUENCE</scope>
    <source>
        <strain evidence="1">McV-KB2</strain>
    </source>
</reference>
<organism evidence="1">
    <name type="scientific">Micromonas commoda virus</name>
    <dbReference type="NCBI Taxonomy" id="3057169"/>
    <lineage>
        <taxon>Viruses</taxon>
        <taxon>Varidnaviria</taxon>
        <taxon>Bamfordvirae</taxon>
        <taxon>Nucleocytoviricota</taxon>
        <taxon>Megaviricetes</taxon>
        <taxon>Algavirales</taxon>
        <taxon>Phycodnaviridae</taxon>
    </lineage>
</organism>
<dbReference type="EMBL" id="PP911589">
    <property type="protein sequence ID" value="XCA47312.1"/>
    <property type="molecule type" value="Genomic_DNA"/>
</dbReference>
<evidence type="ECO:0000313" key="1">
    <source>
        <dbReference type="EMBL" id="XCA47312.1"/>
    </source>
</evidence>
<protein>
    <submittedName>
        <fullName evidence="1">Uncharacterized protein</fullName>
    </submittedName>
</protein>
<sequence>MTRLEDSCTVTYTKNSDGSSTCTIQINPIGTKCMEVIAANPEEFVENYFNVRVKNQGEQIIKSTMDSLIEQNKLEEMKSMEATILEYEIPSQEPPTL</sequence>